<dbReference type="RefSeq" id="WP_205291885.1">
    <property type="nucleotide sequence ID" value="NZ_CP074406.1"/>
</dbReference>
<evidence type="ECO:0000313" key="3">
    <source>
        <dbReference type="Proteomes" id="UP000663791"/>
    </source>
</evidence>
<organism evidence="2 3">
    <name type="scientific">Nocardioides faecalis</name>
    <dbReference type="NCBI Taxonomy" id="2803858"/>
    <lineage>
        <taxon>Bacteria</taxon>
        <taxon>Bacillati</taxon>
        <taxon>Actinomycetota</taxon>
        <taxon>Actinomycetes</taxon>
        <taxon>Propionibacteriales</taxon>
        <taxon>Nocardioidaceae</taxon>
        <taxon>Nocardioides</taxon>
    </lineage>
</organism>
<feature type="region of interest" description="Disordered" evidence="1">
    <location>
        <begin position="71"/>
        <end position="91"/>
    </location>
</feature>
<evidence type="ECO:0000313" key="2">
    <source>
        <dbReference type="EMBL" id="MBM9460577.1"/>
    </source>
</evidence>
<protein>
    <submittedName>
        <fullName evidence="2">Uncharacterized protein</fullName>
    </submittedName>
</protein>
<dbReference type="EMBL" id="JAERTX010000009">
    <property type="protein sequence ID" value="MBM9460577.1"/>
    <property type="molecule type" value="Genomic_DNA"/>
</dbReference>
<keyword evidence="3" id="KW-1185">Reference proteome</keyword>
<dbReference type="AlphaFoldDB" id="A0A938Y1R9"/>
<comment type="caution">
    <text evidence="2">The sequence shown here is derived from an EMBL/GenBank/DDBJ whole genome shotgun (WGS) entry which is preliminary data.</text>
</comment>
<gene>
    <name evidence="2" type="ORF">JK386_11740</name>
</gene>
<reference evidence="2" key="1">
    <citation type="submission" date="2021-01" db="EMBL/GenBank/DDBJ databases">
        <title>Novel species in genus Nocardioides.</title>
        <authorList>
            <person name="Zhang G."/>
        </authorList>
    </citation>
    <scope>NUCLEOTIDE SEQUENCE</scope>
    <source>
        <strain evidence="2">Zg-536</strain>
    </source>
</reference>
<accession>A0A938Y1R9</accession>
<sequence length="195" mass="21682">MLDFSELTAEDARSYRNAYAAAGEPRRRWLAAELSAAGQPSALLDGPEELPALWDWYTRWFDSAGARELTLRTSQPADDPQRGTRPPWHAAEPSEYFSDDGLWLIDLVGIHWGLLAKAAIPEAEWVVYADKGPDPKRGVDVNYQRTMLAAPGVRHFDPASMVHGITVSHFLRNGPWDRYGGLPGLYAHVTRDLGA</sequence>
<name>A0A938Y1R9_9ACTN</name>
<dbReference type="Proteomes" id="UP000663791">
    <property type="component" value="Unassembled WGS sequence"/>
</dbReference>
<evidence type="ECO:0000256" key="1">
    <source>
        <dbReference type="SAM" id="MobiDB-lite"/>
    </source>
</evidence>
<proteinExistence type="predicted"/>